<dbReference type="Proteomes" id="UP001432014">
    <property type="component" value="Chromosome"/>
</dbReference>
<dbReference type="EMBL" id="CP108482">
    <property type="protein sequence ID" value="WUS61034.1"/>
    <property type="molecule type" value="Genomic_DNA"/>
</dbReference>
<keyword evidence="2" id="KW-1185">Reference proteome</keyword>
<dbReference type="RefSeq" id="WP_329611694.1">
    <property type="nucleotide sequence ID" value="NZ_CP108482.1"/>
</dbReference>
<name>A0ABZ1WK53_9ACTN</name>
<sequence length="73" mass="8252">MYQLRDRPGAQDVDLLDQKAGRPQQILARQREGADGLVDGYILQRIDAQLHTAVYGWVLSSEPDPMSHTCWNS</sequence>
<evidence type="ECO:0000313" key="2">
    <source>
        <dbReference type="Proteomes" id="UP001432014"/>
    </source>
</evidence>
<accession>A0ABZ1WK53</accession>
<evidence type="ECO:0000313" key="1">
    <source>
        <dbReference type="EMBL" id="WUS61034.1"/>
    </source>
</evidence>
<gene>
    <name evidence="1" type="ORF">OG469_39410</name>
</gene>
<reference evidence="1 2" key="1">
    <citation type="submission" date="2022-10" db="EMBL/GenBank/DDBJ databases">
        <title>The complete genomes of actinobacterial strains from the NBC collection.</title>
        <authorList>
            <person name="Joergensen T.S."/>
            <person name="Alvarez Arevalo M."/>
            <person name="Sterndorff E.B."/>
            <person name="Faurdal D."/>
            <person name="Vuksanovic O."/>
            <person name="Mourched A.-S."/>
            <person name="Charusanti P."/>
            <person name="Shaw S."/>
            <person name="Blin K."/>
            <person name="Weber T."/>
        </authorList>
    </citation>
    <scope>NUCLEOTIDE SEQUENCE [LARGE SCALE GENOMIC DNA]</scope>
    <source>
        <strain evidence="1 2">NBC_01247</strain>
    </source>
</reference>
<organism evidence="1 2">
    <name type="scientific">Kitasatospora herbaricolor</name>
    <dbReference type="NCBI Taxonomy" id="68217"/>
    <lineage>
        <taxon>Bacteria</taxon>
        <taxon>Bacillati</taxon>
        <taxon>Actinomycetota</taxon>
        <taxon>Actinomycetes</taxon>
        <taxon>Kitasatosporales</taxon>
        <taxon>Streptomycetaceae</taxon>
        <taxon>Kitasatospora</taxon>
    </lineage>
</organism>
<proteinExistence type="predicted"/>
<protein>
    <submittedName>
        <fullName evidence="1">Uncharacterized protein</fullName>
    </submittedName>
</protein>